<keyword evidence="1" id="KW-0732">Signal</keyword>
<keyword evidence="3" id="KW-1185">Reference proteome</keyword>
<dbReference type="RefSeq" id="WP_255928073.1">
    <property type="nucleotide sequence ID" value="NZ_JANFQP010000001.1"/>
</dbReference>
<protein>
    <submittedName>
        <fullName evidence="2">Uncharacterized protein</fullName>
    </submittedName>
</protein>
<evidence type="ECO:0000313" key="3">
    <source>
        <dbReference type="Proteomes" id="UP001597394"/>
    </source>
</evidence>
<sequence>MKKIILFVLLIINISVTAQYNQLNVPQTNSEISNSLQYWGNQMSNIGKQYRNNNERELTRKQRQEKREREVIENKYINYFKLANEEFNNKNYDSTIIYYDAAKQLGVYLSDFEMLAGISYIMIYRNNGNTENLESALSILGLAKEHGNPNAQKFIDLILNQTQ</sequence>
<dbReference type="EMBL" id="JBHULG010000001">
    <property type="protein sequence ID" value="MFD2544745.1"/>
    <property type="molecule type" value="Genomic_DNA"/>
</dbReference>
<evidence type="ECO:0000256" key="1">
    <source>
        <dbReference type="SAM" id="SignalP"/>
    </source>
</evidence>
<feature type="chain" id="PRO_5045772913" evidence="1">
    <location>
        <begin position="19"/>
        <end position="163"/>
    </location>
</feature>
<dbReference type="Proteomes" id="UP001597394">
    <property type="component" value="Unassembled WGS sequence"/>
</dbReference>
<accession>A0ABW5K9Y1</accession>
<reference evidence="3" key="1">
    <citation type="journal article" date="2019" name="Int. J. Syst. Evol. Microbiol.">
        <title>The Global Catalogue of Microorganisms (GCM) 10K type strain sequencing project: providing services to taxonomists for standard genome sequencing and annotation.</title>
        <authorList>
            <consortium name="The Broad Institute Genomics Platform"/>
            <consortium name="The Broad Institute Genome Sequencing Center for Infectious Disease"/>
            <person name="Wu L."/>
            <person name="Ma J."/>
        </authorList>
    </citation>
    <scope>NUCLEOTIDE SEQUENCE [LARGE SCALE GENOMIC DNA]</scope>
    <source>
        <strain evidence="3">KCTC 52204</strain>
    </source>
</reference>
<comment type="caution">
    <text evidence="2">The sequence shown here is derived from an EMBL/GenBank/DDBJ whole genome shotgun (WGS) entry which is preliminary data.</text>
</comment>
<dbReference type="SUPFAM" id="SSF81901">
    <property type="entry name" value="HCP-like"/>
    <property type="match status" value="1"/>
</dbReference>
<name>A0ABW5K9Y1_9FLAO</name>
<evidence type="ECO:0000313" key="2">
    <source>
        <dbReference type="EMBL" id="MFD2544745.1"/>
    </source>
</evidence>
<organism evidence="2 3">
    <name type="scientific">Kaistella montana</name>
    <dbReference type="NCBI Taxonomy" id="1849733"/>
    <lineage>
        <taxon>Bacteria</taxon>
        <taxon>Pseudomonadati</taxon>
        <taxon>Bacteroidota</taxon>
        <taxon>Flavobacteriia</taxon>
        <taxon>Flavobacteriales</taxon>
        <taxon>Weeksellaceae</taxon>
        <taxon>Chryseobacterium group</taxon>
        <taxon>Kaistella</taxon>
    </lineage>
</organism>
<gene>
    <name evidence="2" type="ORF">ACFSO8_04640</name>
</gene>
<proteinExistence type="predicted"/>
<feature type="signal peptide" evidence="1">
    <location>
        <begin position="1"/>
        <end position="18"/>
    </location>
</feature>